<dbReference type="STRING" id="1121335.Cst_c25760"/>
<evidence type="ECO:0000313" key="4">
    <source>
        <dbReference type="Proteomes" id="UP000011220"/>
    </source>
</evidence>
<keyword evidence="3" id="KW-0282">Flagellum</keyword>
<protein>
    <submittedName>
        <fullName evidence="3">Flagella synthesis protein FlgN</fullName>
    </submittedName>
</protein>
<evidence type="ECO:0000256" key="1">
    <source>
        <dbReference type="ARBA" id="ARBA00022795"/>
    </source>
</evidence>
<dbReference type="InterPro" id="IPR036679">
    <property type="entry name" value="FlgN-like_sf"/>
</dbReference>
<organism evidence="3 4">
    <name type="scientific">Thermoclostridium stercorarium (strain ATCC 35414 / DSM 8532 / NCIMB 11754)</name>
    <name type="common">Clostridium stercorarium</name>
    <dbReference type="NCBI Taxonomy" id="1121335"/>
    <lineage>
        <taxon>Bacteria</taxon>
        <taxon>Bacillati</taxon>
        <taxon>Bacillota</taxon>
        <taxon>Clostridia</taxon>
        <taxon>Eubacteriales</taxon>
        <taxon>Oscillospiraceae</taxon>
        <taxon>Thermoclostridium</taxon>
    </lineage>
</organism>
<gene>
    <name evidence="3" type="primary">flgN1</name>
    <name evidence="3" type="ordered locus">Cst_c25760</name>
</gene>
<dbReference type="SUPFAM" id="SSF140566">
    <property type="entry name" value="FlgN-like"/>
    <property type="match status" value="1"/>
</dbReference>
<name>L7VT24_THES1</name>
<feature type="coiled-coil region" evidence="2">
    <location>
        <begin position="14"/>
        <end position="41"/>
    </location>
</feature>
<evidence type="ECO:0000256" key="2">
    <source>
        <dbReference type="SAM" id="Coils"/>
    </source>
</evidence>
<dbReference type="EMBL" id="CP004044">
    <property type="protein sequence ID" value="AGC69526.1"/>
    <property type="molecule type" value="Genomic_DNA"/>
</dbReference>
<dbReference type="Proteomes" id="UP000011220">
    <property type="component" value="Chromosome"/>
</dbReference>
<dbReference type="AlphaFoldDB" id="L7VT24"/>
<reference evidence="3 4" key="1">
    <citation type="journal article" date="2013" name="Genome Announc.">
        <title>Complete genome sequence of Clostridium stercorarium subsp. stercorarium strain DSM 8532, a thermophilic degrader of plant cell wall fibers.</title>
        <authorList>
            <person name="Poehlein A."/>
            <person name="Zverlov V.V."/>
            <person name="Daniel R."/>
            <person name="Schwarz W.H."/>
            <person name="Liebl W."/>
        </authorList>
    </citation>
    <scope>NUCLEOTIDE SEQUENCE [LARGE SCALE GENOMIC DNA]</scope>
    <source>
        <strain evidence="4">ATCC 35414 / DSM 8532 / NCIMB 11754</strain>
    </source>
</reference>
<keyword evidence="2" id="KW-0175">Coiled coil</keyword>
<proteinExistence type="predicted"/>
<sequence length="163" mass="18525">MVGKMQEQTILEQMIKLSAKKLELLKQLKALSEKQDEAFREQRLDEVERVLNKKDEIIDYIGKLDDAFLKASDALKKLLGIESLTQLEDTGIEGCSELKSLIEQITALVEEIIKIEKQGYENAVALQNQFGQEIKNINNAKKIASAYTPKPLNVPSYFIDKKK</sequence>
<dbReference type="KEGG" id="css:Cst_c25760"/>
<keyword evidence="3" id="KW-0969">Cilium</keyword>
<keyword evidence="1" id="KW-1005">Bacterial flagellum biogenesis</keyword>
<keyword evidence="4" id="KW-1185">Reference proteome</keyword>
<dbReference type="Pfam" id="PF05130">
    <property type="entry name" value="FlgN"/>
    <property type="match status" value="1"/>
</dbReference>
<dbReference type="Gene3D" id="1.20.58.300">
    <property type="entry name" value="FlgN-like"/>
    <property type="match status" value="1"/>
</dbReference>
<accession>L7VT24</accession>
<evidence type="ECO:0000313" key="3">
    <source>
        <dbReference type="EMBL" id="AGC69526.1"/>
    </source>
</evidence>
<dbReference type="PATRIC" id="fig|1121335.3.peg.2581"/>
<keyword evidence="3" id="KW-0966">Cell projection</keyword>
<dbReference type="GO" id="GO:0044780">
    <property type="term" value="P:bacterial-type flagellum assembly"/>
    <property type="evidence" value="ECO:0007669"/>
    <property type="project" value="InterPro"/>
</dbReference>
<dbReference type="InterPro" id="IPR007809">
    <property type="entry name" value="FlgN-like"/>
</dbReference>